<dbReference type="GO" id="GO:0019287">
    <property type="term" value="P:isopentenyl diphosphate biosynthetic process, mevalonate pathway"/>
    <property type="evidence" value="ECO:0007669"/>
    <property type="project" value="UniProtKB-UniRule"/>
</dbReference>
<dbReference type="InterPro" id="IPR053859">
    <property type="entry name" value="MVD-like_N"/>
</dbReference>
<evidence type="ECO:0000256" key="15">
    <source>
        <dbReference type="PIRNR" id="PIRNR015950"/>
    </source>
</evidence>
<dbReference type="SUPFAM" id="SSF55060">
    <property type="entry name" value="GHMP Kinase, C-terminal domain"/>
    <property type="match status" value="1"/>
</dbReference>
<dbReference type="UniPathway" id="UPA00063"/>
<feature type="domain" description="Diphosphomevalonate decarboxylase-like N-terminal" evidence="18">
    <location>
        <begin position="8"/>
        <end position="173"/>
    </location>
</feature>
<keyword evidence="8 16" id="KW-0752">Steroid biosynthesis</keyword>
<evidence type="ECO:0000256" key="12">
    <source>
        <dbReference type="ARBA" id="ARBA00023221"/>
    </source>
</evidence>
<dbReference type="EMBL" id="LC440324">
    <property type="protein sequence ID" value="BBH72797.1"/>
    <property type="molecule type" value="mRNA"/>
</dbReference>
<keyword evidence="9 16" id="KW-0756">Sterol biosynthesis</keyword>
<dbReference type="FunFam" id="3.30.230.10:FF:000080">
    <property type="entry name" value="Diphosphomevalonate decarboxylase"/>
    <property type="match status" value="1"/>
</dbReference>
<comment type="catalytic activity">
    <reaction evidence="14 15 16">
        <text>(R)-5-diphosphomevalonate + ATP = isopentenyl diphosphate + ADP + phosphate + CO2</text>
        <dbReference type="Rhea" id="RHEA:23732"/>
        <dbReference type="ChEBI" id="CHEBI:16526"/>
        <dbReference type="ChEBI" id="CHEBI:30616"/>
        <dbReference type="ChEBI" id="CHEBI:43474"/>
        <dbReference type="ChEBI" id="CHEBI:57557"/>
        <dbReference type="ChEBI" id="CHEBI:128769"/>
        <dbReference type="ChEBI" id="CHEBI:456216"/>
        <dbReference type="EC" id="4.1.1.33"/>
    </reaction>
</comment>
<evidence type="ECO:0000256" key="1">
    <source>
        <dbReference type="ARBA" id="ARBA00003812"/>
    </source>
</evidence>
<evidence type="ECO:0000256" key="6">
    <source>
        <dbReference type="ARBA" id="ARBA00022741"/>
    </source>
</evidence>
<evidence type="ECO:0000313" key="19">
    <source>
        <dbReference type="EMBL" id="BBH72797.1"/>
    </source>
</evidence>
<keyword evidence="16" id="KW-0153">Cholesterol metabolism</keyword>
<name>A0A4Y1S3L7_9NEOP</name>
<evidence type="ECO:0000256" key="9">
    <source>
        <dbReference type="ARBA" id="ARBA00023011"/>
    </source>
</evidence>
<dbReference type="GO" id="GO:0004163">
    <property type="term" value="F:diphosphomevalonate decarboxylase activity"/>
    <property type="evidence" value="ECO:0007669"/>
    <property type="project" value="UniProtKB-UniRule"/>
</dbReference>
<reference evidence="19" key="1">
    <citation type="journal article" date="2019" name="Insect Biochem. Mol. Biol.">
        <title>Duplication and soldier-specific expression of geranylgeranyl diphosphate synthase genes in a nasute termite Nasutitermes takasagoensis.</title>
        <authorList>
            <person name="Hojo M."/>
            <person name="Shigenobu S."/>
            <person name="Maekawa K."/>
            <person name="Miura T."/>
            <person name="Tokuda G."/>
        </authorList>
    </citation>
    <scope>NUCLEOTIDE SEQUENCE</scope>
</reference>
<dbReference type="GO" id="GO:0005829">
    <property type="term" value="C:cytosol"/>
    <property type="evidence" value="ECO:0007669"/>
    <property type="project" value="InterPro"/>
</dbReference>
<dbReference type="InterPro" id="IPR036554">
    <property type="entry name" value="GHMP_kinase_C_sf"/>
</dbReference>
<dbReference type="PANTHER" id="PTHR10977">
    <property type="entry name" value="DIPHOSPHOMEVALONATE DECARBOXYLASE"/>
    <property type="match status" value="1"/>
</dbReference>
<keyword evidence="13 15" id="KW-0456">Lyase</keyword>
<evidence type="ECO:0000256" key="16">
    <source>
        <dbReference type="RuleBase" id="RU363086"/>
    </source>
</evidence>
<evidence type="ECO:0000259" key="18">
    <source>
        <dbReference type="Pfam" id="PF22700"/>
    </source>
</evidence>
<comment type="pathway">
    <text evidence="16">Steroid biosynthesis; cholesterol biosynthesis.</text>
</comment>
<dbReference type="SUPFAM" id="SSF54211">
    <property type="entry name" value="Ribosomal protein S5 domain 2-like"/>
    <property type="match status" value="1"/>
</dbReference>
<dbReference type="EC" id="4.1.1.33" evidence="3 15"/>
<evidence type="ECO:0000256" key="5">
    <source>
        <dbReference type="ARBA" id="ARBA00022516"/>
    </source>
</evidence>
<dbReference type="InterPro" id="IPR005935">
    <property type="entry name" value="Mev_decarb"/>
</dbReference>
<dbReference type="Gene3D" id="3.30.230.10">
    <property type="match status" value="1"/>
</dbReference>
<evidence type="ECO:0000256" key="4">
    <source>
        <dbReference type="ARBA" id="ARBA00019335"/>
    </source>
</evidence>
<evidence type="ECO:0000256" key="10">
    <source>
        <dbReference type="ARBA" id="ARBA00023098"/>
    </source>
</evidence>
<dbReference type="InterPro" id="IPR041431">
    <property type="entry name" value="Mvd1_C"/>
</dbReference>
<dbReference type="InterPro" id="IPR020568">
    <property type="entry name" value="Ribosomal_Su5_D2-typ_SF"/>
</dbReference>
<feature type="domain" description="Mvd1 C-terminal" evidence="17">
    <location>
        <begin position="187"/>
        <end position="373"/>
    </location>
</feature>
<gene>
    <name evidence="19" type="primary">NtMevPPD</name>
</gene>
<comment type="function">
    <text evidence="1 16">Catalyzes the ATP dependent decarboxylation of (R)-5-diphosphomevalonate to form isopentenyl diphosphate (IPP). Functions in the mevalonate (MVA) pathway leading to isopentenyl diphosphate (IPP), a key precursor for the biosynthesis of isoprenoids and sterol synthesis.</text>
</comment>
<sequence length="391" mass="43058">MNIITCVAPVNIAVIKYWGKRDEKLLLPLNDSISATLSVQQMHAKTTVMASPGFKEDKLWLNGKEETVHNQRLQNCLQEIRRRAKQNEDDKVNGVSNWYAHICSENNFPTAAGLASSAAGYACLVYALAQLYNVTGDISGIARQGSGSACRSLYGGFVRWHQGSACDGSDSIATQLAPHSHWPEMRILVLVVSDKRKKVSSSSGMQNSVKTSELLKYRVSHCVPKRTEAIIKAIISKDFDTFADITMKDSNQFHAVCLDTFPPNVYMNDTSHAIVNLIHAYNSASGKTKVAYTFDAGPNACLYLLEHEVPKLVSVICQIFPPENEGVQYLQGIPVEKQAVSQEFIASIGMEPQQRGLLKYLIHTEVGPGPQILSEPHHHLLTEAGLPKVLV</sequence>
<accession>A0A4Y1S3L7</accession>
<protein>
    <recommendedName>
        <fullName evidence="4 15">Diphosphomevalonate decarboxylase</fullName>
        <ecNumber evidence="3 15">4.1.1.33</ecNumber>
    </recommendedName>
</protein>
<dbReference type="InterPro" id="IPR029765">
    <property type="entry name" value="Mev_diP_decarb"/>
</dbReference>
<evidence type="ECO:0000256" key="13">
    <source>
        <dbReference type="ARBA" id="ARBA00023239"/>
    </source>
</evidence>
<evidence type="ECO:0000259" key="17">
    <source>
        <dbReference type="Pfam" id="PF18376"/>
    </source>
</evidence>
<dbReference type="PIRSF" id="PIRSF015950">
    <property type="entry name" value="Mev_P_decrbx"/>
    <property type="match status" value="1"/>
</dbReference>
<dbReference type="Pfam" id="PF18376">
    <property type="entry name" value="MDD_C"/>
    <property type="match status" value="1"/>
</dbReference>
<evidence type="ECO:0000256" key="11">
    <source>
        <dbReference type="ARBA" id="ARBA00023166"/>
    </source>
</evidence>
<keyword evidence="11 16" id="KW-1207">Sterol metabolism</keyword>
<evidence type="ECO:0000256" key="7">
    <source>
        <dbReference type="ARBA" id="ARBA00022840"/>
    </source>
</evidence>
<dbReference type="Gene3D" id="3.30.70.890">
    <property type="entry name" value="GHMP kinase, C-terminal domain"/>
    <property type="match status" value="1"/>
</dbReference>
<dbReference type="InterPro" id="IPR014721">
    <property type="entry name" value="Ribsml_uS5_D2-typ_fold_subgr"/>
</dbReference>
<dbReference type="Pfam" id="PF22700">
    <property type="entry name" value="MVD-like_N"/>
    <property type="match status" value="1"/>
</dbReference>
<keyword evidence="6 15" id="KW-0547">Nucleotide-binding</keyword>
<evidence type="ECO:0000256" key="14">
    <source>
        <dbReference type="ARBA" id="ARBA00048154"/>
    </source>
</evidence>
<keyword evidence="5 16" id="KW-0444">Lipid biosynthesis</keyword>
<comment type="similarity">
    <text evidence="2 15 16">Belongs to the diphosphomevalonate decarboxylase family.</text>
</comment>
<keyword evidence="16" id="KW-0152">Cholesterol biosynthesis</keyword>
<dbReference type="GO" id="GO:0005524">
    <property type="term" value="F:ATP binding"/>
    <property type="evidence" value="ECO:0007669"/>
    <property type="project" value="UniProtKB-UniRule"/>
</dbReference>
<proteinExistence type="evidence at transcript level"/>
<keyword evidence="7 15" id="KW-0067">ATP-binding</keyword>
<evidence type="ECO:0000256" key="3">
    <source>
        <dbReference type="ARBA" id="ARBA00012296"/>
    </source>
</evidence>
<evidence type="ECO:0000256" key="2">
    <source>
        <dbReference type="ARBA" id="ARBA00008831"/>
    </source>
</evidence>
<dbReference type="GO" id="GO:0006695">
    <property type="term" value="P:cholesterol biosynthetic process"/>
    <property type="evidence" value="ECO:0007669"/>
    <property type="project" value="UniProtKB-UniPathway"/>
</dbReference>
<organism evidence="19">
    <name type="scientific">Nasutitermes takasagoensis</name>
    <dbReference type="NCBI Taxonomy" id="62960"/>
    <lineage>
        <taxon>Eukaryota</taxon>
        <taxon>Metazoa</taxon>
        <taxon>Ecdysozoa</taxon>
        <taxon>Arthropoda</taxon>
        <taxon>Hexapoda</taxon>
        <taxon>Insecta</taxon>
        <taxon>Pterygota</taxon>
        <taxon>Neoptera</taxon>
        <taxon>Polyneoptera</taxon>
        <taxon>Dictyoptera</taxon>
        <taxon>Blattodea</taxon>
        <taxon>Blattoidea</taxon>
        <taxon>Termitoidae</taxon>
        <taxon>Termitidae</taxon>
        <taxon>Nasutitermitinae</taxon>
        <taxon>Nasutitermes</taxon>
    </lineage>
</organism>
<evidence type="ECO:0000256" key="8">
    <source>
        <dbReference type="ARBA" id="ARBA00022955"/>
    </source>
</evidence>
<keyword evidence="10 15" id="KW-0443">Lipid metabolism</keyword>
<dbReference type="PANTHER" id="PTHR10977:SF3">
    <property type="entry name" value="DIPHOSPHOMEVALONATE DECARBOXYLASE"/>
    <property type="match status" value="1"/>
</dbReference>
<keyword evidence="12 16" id="KW-0753">Steroid metabolism</keyword>
<dbReference type="AlphaFoldDB" id="A0A4Y1S3L7"/>
<dbReference type="NCBIfam" id="TIGR01240">
    <property type="entry name" value="mevDPdecarb"/>
    <property type="match status" value="1"/>
</dbReference>
<dbReference type="FunFam" id="3.30.70.890:FF:000005">
    <property type="entry name" value="Diphosphomevalonate decarboxylase"/>
    <property type="match status" value="1"/>
</dbReference>